<evidence type="ECO:0000313" key="6">
    <source>
        <dbReference type="Proteomes" id="UP000007797"/>
    </source>
</evidence>
<dbReference type="HAMAP" id="MF_01363">
    <property type="entry name" value="Ribosomal_bL21"/>
    <property type="match status" value="1"/>
</dbReference>
<dbReference type="SUPFAM" id="SSF141091">
    <property type="entry name" value="L21p-like"/>
    <property type="match status" value="1"/>
</dbReference>
<dbReference type="OMA" id="YMRTTAF"/>
<protein>
    <recommendedName>
        <fullName evidence="4">Large ribosomal subunit protein bL21m</fullName>
    </recommendedName>
</protein>
<dbReference type="RefSeq" id="XP_004354602.1">
    <property type="nucleotide sequence ID" value="XM_004354550.1"/>
</dbReference>
<dbReference type="InterPro" id="IPR028909">
    <property type="entry name" value="bL21-like"/>
</dbReference>
<dbReference type="PANTHER" id="PTHR21349:SF0">
    <property type="entry name" value="LARGE RIBOSOMAL SUBUNIT PROTEIN BL21M"/>
    <property type="match status" value="1"/>
</dbReference>
<accession>F4Q736</accession>
<evidence type="ECO:0000313" key="5">
    <source>
        <dbReference type="EMBL" id="EGG16218.1"/>
    </source>
</evidence>
<dbReference type="GO" id="GO:0005762">
    <property type="term" value="C:mitochondrial large ribosomal subunit"/>
    <property type="evidence" value="ECO:0007669"/>
    <property type="project" value="TreeGrafter"/>
</dbReference>
<reference evidence="6" key="1">
    <citation type="journal article" date="2011" name="Genome Res.">
        <title>Phylogeny-wide analysis of social amoeba genomes highlights ancient origins for complex intercellular communication.</title>
        <authorList>
            <person name="Heidel A.J."/>
            <person name="Lawal H.M."/>
            <person name="Felder M."/>
            <person name="Schilde C."/>
            <person name="Helps N.R."/>
            <person name="Tunggal B."/>
            <person name="Rivero F."/>
            <person name="John U."/>
            <person name="Schleicher M."/>
            <person name="Eichinger L."/>
            <person name="Platzer M."/>
            <person name="Noegel A.A."/>
            <person name="Schaap P."/>
            <person name="Gloeckner G."/>
        </authorList>
    </citation>
    <scope>NUCLEOTIDE SEQUENCE [LARGE SCALE GENOMIC DNA]</scope>
    <source>
        <strain evidence="6">SH3</strain>
    </source>
</reference>
<dbReference type="STRING" id="1054147.F4Q736"/>
<keyword evidence="2 5" id="KW-0689">Ribosomal protein</keyword>
<dbReference type="AlphaFoldDB" id="F4Q736"/>
<dbReference type="Pfam" id="PF00829">
    <property type="entry name" value="Ribosomal_L21p"/>
    <property type="match status" value="1"/>
</dbReference>
<sequence>MMMLRSTVSSLLKTRMTSSSLYTPAAIRSYSTSQTDAAAETTSTTSTYSNHKLESDYVHSKDFNTVPESFAVVHVGGKQYKVIKGDVIMSDRLPVQVGDHIVLDKILLVGTKGSTMIGTPLVDGAKVHAFVEEQTKASKVTIFKHKRRKNYKRTTSFTPLATVLRIGDIILKKN</sequence>
<evidence type="ECO:0000256" key="4">
    <source>
        <dbReference type="ARBA" id="ARBA00044129"/>
    </source>
</evidence>
<evidence type="ECO:0000256" key="1">
    <source>
        <dbReference type="ARBA" id="ARBA00008563"/>
    </source>
</evidence>
<evidence type="ECO:0000256" key="2">
    <source>
        <dbReference type="ARBA" id="ARBA00022980"/>
    </source>
</evidence>
<keyword evidence="3" id="KW-0687">Ribonucleoprotein</keyword>
<dbReference type="GO" id="GO:0003735">
    <property type="term" value="F:structural constituent of ribosome"/>
    <property type="evidence" value="ECO:0007669"/>
    <property type="project" value="InterPro"/>
</dbReference>
<dbReference type="NCBIfam" id="TIGR00061">
    <property type="entry name" value="L21"/>
    <property type="match status" value="1"/>
</dbReference>
<keyword evidence="6" id="KW-1185">Reference proteome</keyword>
<comment type="similarity">
    <text evidence="1">Belongs to the bacterial ribosomal protein bL21 family.</text>
</comment>
<dbReference type="InterPro" id="IPR001787">
    <property type="entry name" value="Ribosomal_bL21"/>
</dbReference>
<dbReference type="GeneID" id="14868364"/>
<name>F4Q736_CACFS</name>
<dbReference type="GO" id="GO:0006412">
    <property type="term" value="P:translation"/>
    <property type="evidence" value="ECO:0007669"/>
    <property type="project" value="InterPro"/>
</dbReference>
<dbReference type="PANTHER" id="PTHR21349">
    <property type="entry name" value="50S RIBOSOMAL PROTEIN L21"/>
    <property type="match status" value="1"/>
</dbReference>
<dbReference type="OrthoDB" id="5994at2759"/>
<evidence type="ECO:0000256" key="3">
    <source>
        <dbReference type="ARBA" id="ARBA00023274"/>
    </source>
</evidence>
<dbReference type="Proteomes" id="UP000007797">
    <property type="component" value="Unassembled WGS sequence"/>
</dbReference>
<gene>
    <name evidence="5" type="primary">mrpl21</name>
    <name evidence="5" type="ORF">DFA_09248</name>
</gene>
<dbReference type="KEGG" id="dfa:DFA_09248"/>
<dbReference type="InterPro" id="IPR036164">
    <property type="entry name" value="bL21-like_sf"/>
</dbReference>
<organism evidence="5 6">
    <name type="scientific">Cavenderia fasciculata</name>
    <name type="common">Slime mold</name>
    <name type="synonym">Dictyostelium fasciculatum</name>
    <dbReference type="NCBI Taxonomy" id="261658"/>
    <lineage>
        <taxon>Eukaryota</taxon>
        <taxon>Amoebozoa</taxon>
        <taxon>Evosea</taxon>
        <taxon>Eumycetozoa</taxon>
        <taxon>Dictyostelia</taxon>
        <taxon>Acytosteliales</taxon>
        <taxon>Cavenderiaceae</taxon>
        <taxon>Cavenderia</taxon>
    </lineage>
</organism>
<proteinExistence type="inferred from homology"/>
<dbReference type="EMBL" id="GL883024">
    <property type="protein sequence ID" value="EGG16218.1"/>
    <property type="molecule type" value="Genomic_DNA"/>
</dbReference>
<dbReference type="GO" id="GO:0003723">
    <property type="term" value="F:RNA binding"/>
    <property type="evidence" value="ECO:0007669"/>
    <property type="project" value="InterPro"/>
</dbReference>